<reference evidence="3" key="1">
    <citation type="journal article" date="2019" name="Curr. Biol.">
        <title>Genome Sequence of Striga asiatica Provides Insight into the Evolution of Plant Parasitism.</title>
        <authorList>
            <person name="Yoshida S."/>
            <person name="Kim S."/>
            <person name="Wafula E.K."/>
            <person name="Tanskanen J."/>
            <person name="Kim Y.M."/>
            <person name="Honaas L."/>
            <person name="Yang Z."/>
            <person name="Spallek T."/>
            <person name="Conn C.E."/>
            <person name="Ichihashi Y."/>
            <person name="Cheong K."/>
            <person name="Cui S."/>
            <person name="Der J.P."/>
            <person name="Gundlach H."/>
            <person name="Jiao Y."/>
            <person name="Hori C."/>
            <person name="Ishida J.K."/>
            <person name="Kasahara H."/>
            <person name="Kiba T."/>
            <person name="Kim M.S."/>
            <person name="Koo N."/>
            <person name="Laohavisit A."/>
            <person name="Lee Y.H."/>
            <person name="Lumba S."/>
            <person name="McCourt P."/>
            <person name="Mortimer J.C."/>
            <person name="Mutuku J.M."/>
            <person name="Nomura T."/>
            <person name="Sasaki-Sekimoto Y."/>
            <person name="Seto Y."/>
            <person name="Wang Y."/>
            <person name="Wakatake T."/>
            <person name="Sakakibara H."/>
            <person name="Demura T."/>
            <person name="Yamaguchi S."/>
            <person name="Yoneyama K."/>
            <person name="Manabe R.I."/>
            <person name="Nelson D.C."/>
            <person name="Schulman A.H."/>
            <person name="Timko M.P."/>
            <person name="dePamphilis C.W."/>
            <person name="Choi D."/>
            <person name="Shirasu K."/>
        </authorList>
    </citation>
    <scope>NUCLEOTIDE SEQUENCE [LARGE SCALE GENOMIC DNA]</scope>
    <source>
        <strain evidence="3">cv. UVA1</strain>
    </source>
</reference>
<dbReference type="GO" id="GO:0008168">
    <property type="term" value="F:methyltransferase activity"/>
    <property type="evidence" value="ECO:0007669"/>
    <property type="project" value="UniProtKB-KW"/>
</dbReference>
<dbReference type="AlphaFoldDB" id="A0A5A7R2S6"/>
<organism evidence="2 3">
    <name type="scientific">Striga asiatica</name>
    <name type="common">Asiatic witchweed</name>
    <name type="synonym">Buchnera asiatica</name>
    <dbReference type="NCBI Taxonomy" id="4170"/>
    <lineage>
        <taxon>Eukaryota</taxon>
        <taxon>Viridiplantae</taxon>
        <taxon>Streptophyta</taxon>
        <taxon>Embryophyta</taxon>
        <taxon>Tracheophyta</taxon>
        <taxon>Spermatophyta</taxon>
        <taxon>Magnoliopsida</taxon>
        <taxon>eudicotyledons</taxon>
        <taxon>Gunneridae</taxon>
        <taxon>Pentapetalae</taxon>
        <taxon>asterids</taxon>
        <taxon>lamiids</taxon>
        <taxon>Lamiales</taxon>
        <taxon>Orobanchaceae</taxon>
        <taxon>Buchnereae</taxon>
        <taxon>Striga</taxon>
    </lineage>
</organism>
<accession>A0A5A7R2S6</accession>
<keyword evidence="2" id="KW-0808">Transferase</keyword>
<dbReference type="Proteomes" id="UP000325081">
    <property type="component" value="Unassembled WGS sequence"/>
</dbReference>
<feature type="compositionally biased region" description="Polar residues" evidence="1">
    <location>
        <begin position="177"/>
        <end position="187"/>
    </location>
</feature>
<feature type="compositionally biased region" description="Basic and acidic residues" evidence="1">
    <location>
        <begin position="149"/>
        <end position="164"/>
    </location>
</feature>
<protein>
    <submittedName>
        <fullName evidence="2">Ribosomal RNA large subunit methyltransferase H</fullName>
    </submittedName>
</protein>
<dbReference type="EMBL" id="BKCP01010070">
    <property type="protein sequence ID" value="GER52053.1"/>
    <property type="molecule type" value="Genomic_DNA"/>
</dbReference>
<sequence length="345" mass="39077">MTEFPLTQISPTWLLEREAPVKGSTILSSIFLIIAPHEPELAPQKYLTNSSVGELRADCRLKLLIQRRPAAEHYPHRRQLQHNPNFEFGHHQHGGSRPQSQQQHRQTEHMEHRQYAKHHVTTPHAAARILAVRQLCRALSITPLGRPVVPEEKSSAAISEDRTSTSETDSPSDFVRSENSTTATSAPNSRARRFAFSRYGTWVTISFGLDRLAWDDNSAAVNLGLAAAAVAPAKEAARKETAKSGELWRRSMTTWPLRTPRRRKAAAARRAARRTSAWVRVEPVAASMRAGRVAWRGRFSKRYSWVGRWVGMWMVGSLDRKMVSLSVWDSIFFSVRTIYIIWTIG</sequence>
<keyword evidence="3" id="KW-1185">Reference proteome</keyword>
<feature type="region of interest" description="Disordered" evidence="1">
    <location>
        <begin position="148"/>
        <end position="187"/>
    </location>
</feature>
<evidence type="ECO:0000313" key="2">
    <source>
        <dbReference type="EMBL" id="GER52053.1"/>
    </source>
</evidence>
<proteinExistence type="predicted"/>
<keyword evidence="2" id="KW-0489">Methyltransferase</keyword>
<evidence type="ECO:0000313" key="3">
    <source>
        <dbReference type="Proteomes" id="UP000325081"/>
    </source>
</evidence>
<feature type="region of interest" description="Disordered" evidence="1">
    <location>
        <begin position="84"/>
        <end position="121"/>
    </location>
</feature>
<feature type="compositionally biased region" description="Basic and acidic residues" evidence="1">
    <location>
        <begin position="105"/>
        <end position="114"/>
    </location>
</feature>
<name>A0A5A7R2S6_STRAF</name>
<dbReference type="GO" id="GO:0032259">
    <property type="term" value="P:methylation"/>
    <property type="evidence" value="ECO:0007669"/>
    <property type="project" value="UniProtKB-KW"/>
</dbReference>
<gene>
    <name evidence="2" type="ORF">STAS_29478</name>
</gene>
<comment type="caution">
    <text evidence="2">The sequence shown here is derived from an EMBL/GenBank/DDBJ whole genome shotgun (WGS) entry which is preliminary data.</text>
</comment>
<evidence type="ECO:0000256" key="1">
    <source>
        <dbReference type="SAM" id="MobiDB-lite"/>
    </source>
</evidence>